<evidence type="ECO:0000256" key="14">
    <source>
        <dbReference type="SAM" id="SignalP"/>
    </source>
</evidence>
<evidence type="ECO:0000256" key="5">
    <source>
        <dbReference type="ARBA" id="ARBA00022679"/>
    </source>
</evidence>
<comment type="similarity">
    <text evidence="3">Belongs to the AlgX family.</text>
</comment>
<gene>
    <name evidence="17" type="ORF">SAMN05878282_104178</name>
</gene>
<feature type="domain" description="AlgX/AlgJ SGNH hydrolase-like" evidence="15">
    <location>
        <begin position="57"/>
        <end position="318"/>
    </location>
</feature>
<keyword evidence="9 13" id="KW-1015">Disulfide bond</keyword>
<evidence type="ECO:0000259" key="16">
    <source>
        <dbReference type="Pfam" id="PF16824"/>
    </source>
</evidence>
<organism evidence="17 18">
    <name type="scientific">Aquipseudomonas alcaligenes</name>
    <name type="common">Pseudomonas alcaligenes</name>
    <dbReference type="NCBI Taxonomy" id="43263"/>
    <lineage>
        <taxon>Bacteria</taxon>
        <taxon>Pseudomonadati</taxon>
        <taxon>Pseudomonadota</taxon>
        <taxon>Gammaproteobacteria</taxon>
        <taxon>Pseudomonadales</taxon>
        <taxon>Pseudomonadaceae</taxon>
        <taxon>Aquipseudomonas</taxon>
    </lineage>
</organism>
<dbReference type="Gene3D" id="2.60.120.1380">
    <property type="entry name" value="C-terminal carbohydrate-binding module"/>
    <property type="match status" value="1"/>
</dbReference>
<evidence type="ECO:0000256" key="3">
    <source>
        <dbReference type="ARBA" id="ARBA00006553"/>
    </source>
</evidence>
<dbReference type="RefSeq" id="WP_076426571.1">
    <property type="nucleotide sequence ID" value="NZ_FTMP01000004.1"/>
</dbReference>
<evidence type="ECO:0000256" key="9">
    <source>
        <dbReference type="ARBA" id="ARBA00023157"/>
    </source>
</evidence>
<dbReference type="SUPFAM" id="SSF52266">
    <property type="entry name" value="SGNH hydrolase"/>
    <property type="match status" value="1"/>
</dbReference>
<dbReference type="InterPro" id="IPR034655">
    <property type="entry name" value="AlgX_N"/>
</dbReference>
<keyword evidence="6 14" id="KW-0732">Signal</keyword>
<accession>A0A1N6SWC6</accession>
<evidence type="ECO:0000313" key="18">
    <source>
        <dbReference type="Proteomes" id="UP000185841"/>
    </source>
</evidence>
<feature type="signal peptide" evidence="14">
    <location>
        <begin position="1"/>
        <end position="21"/>
    </location>
</feature>
<dbReference type="GO" id="GO:0016746">
    <property type="term" value="F:acyltransferase activity"/>
    <property type="evidence" value="ECO:0007669"/>
    <property type="project" value="UniProtKB-KW"/>
</dbReference>
<evidence type="ECO:0000256" key="1">
    <source>
        <dbReference type="ARBA" id="ARBA00004418"/>
    </source>
</evidence>
<feature type="domain" description="Alginate biosynthesis protein AlgX C-terminal carbohydrate-binding module" evidence="16">
    <location>
        <begin position="339"/>
        <end position="458"/>
    </location>
</feature>
<evidence type="ECO:0000256" key="6">
    <source>
        <dbReference type="ARBA" id="ARBA00022729"/>
    </source>
</evidence>
<dbReference type="Proteomes" id="UP000185841">
    <property type="component" value="Unassembled WGS sequence"/>
</dbReference>
<proteinExistence type="inferred from homology"/>
<dbReference type="InterPro" id="IPR031811">
    <property type="entry name" value="ALGX/ALGJ_SGNH-like"/>
</dbReference>
<keyword evidence="7" id="KW-0574">Periplasm</keyword>
<dbReference type="CDD" id="cd14441">
    <property type="entry name" value="AlgX_N"/>
    <property type="match status" value="1"/>
</dbReference>
<dbReference type="EMBL" id="FTMP01000004">
    <property type="protein sequence ID" value="SIQ45420.1"/>
    <property type="molecule type" value="Genomic_DNA"/>
</dbReference>
<dbReference type="GO" id="GO:0042597">
    <property type="term" value="C:periplasmic space"/>
    <property type="evidence" value="ECO:0007669"/>
    <property type="project" value="UniProtKB-SubCell"/>
</dbReference>
<comment type="pathway">
    <text evidence="2">Glycan biosynthesis; alginate biosynthesis.</text>
</comment>
<feature type="chain" id="PRO_5012252746" description="Alginate biosynthesis protein AlgX" evidence="14">
    <location>
        <begin position="22"/>
        <end position="469"/>
    </location>
</feature>
<evidence type="ECO:0000256" key="11">
    <source>
        <dbReference type="ARBA" id="ARBA00032384"/>
    </source>
</evidence>
<evidence type="ECO:0000256" key="8">
    <source>
        <dbReference type="ARBA" id="ARBA00022841"/>
    </source>
</evidence>
<evidence type="ECO:0000256" key="12">
    <source>
        <dbReference type="PIRSR" id="PIRSR638639-50"/>
    </source>
</evidence>
<evidence type="ECO:0000313" key="17">
    <source>
        <dbReference type="EMBL" id="SIQ45420.1"/>
    </source>
</evidence>
<protein>
    <recommendedName>
        <fullName evidence="4">Alginate biosynthesis protein AlgX</fullName>
    </recommendedName>
    <alternativeName>
        <fullName evidence="11">Probable alginate O-acetyltransferase AlgX</fullName>
    </alternativeName>
</protein>
<dbReference type="Pfam" id="PF16824">
    <property type="entry name" value="CBM_26"/>
    <property type="match status" value="1"/>
</dbReference>
<feature type="active site" description="Proton acceptor" evidence="12">
    <location>
        <position position="169"/>
    </location>
</feature>
<dbReference type="InterPro" id="IPR038639">
    <property type="entry name" value="AlgX_C_sf"/>
</dbReference>
<evidence type="ECO:0000256" key="10">
    <source>
        <dbReference type="ARBA" id="ARBA00023315"/>
    </source>
</evidence>
<dbReference type="InterPro" id="IPR031798">
    <property type="entry name" value="AlgX_C"/>
</dbReference>
<evidence type="ECO:0000259" key="15">
    <source>
        <dbReference type="Pfam" id="PF16822"/>
    </source>
</evidence>
<evidence type="ECO:0000256" key="4">
    <source>
        <dbReference type="ARBA" id="ARBA00013937"/>
    </source>
</evidence>
<dbReference type="Pfam" id="PF16822">
    <property type="entry name" value="ALGX"/>
    <property type="match status" value="1"/>
</dbReference>
<keyword evidence="5" id="KW-0808">Transferase</keyword>
<evidence type="ECO:0000256" key="2">
    <source>
        <dbReference type="ARBA" id="ARBA00005182"/>
    </source>
</evidence>
<feature type="disulfide bond" evidence="13">
    <location>
        <begin position="340"/>
        <end position="455"/>
    </location>
</feature>
<feature type="active site" evidence="12">
    <location>
        <position position="167"/>
    </location>
</feature>
<name>A0A1N6SWC6_AQUAC</name>
<evidence type="ECO:0000256" key="13">
    <source>
        <dbReference type="PIRSR" id="PIRSR638639-51"/>
    </source>
</evidence>
<feature type="active site" description="Nucleophile" evidence="12">
    <location>
        <position position="262"/>
    </location>
</feature>
<dbReference type="UniPathway" id="UPA00286"/>
<dbReference type="GO" id="GO:0042121">
    <property type="term" value="P:alginic acid biosynthetic process"/>
    <property type="evidence" value="ECO:0007669"/>
    <property type="project" value="UniProtKB-UniPathway"/>
</dbReference>
<keyword evidence="10" id="KW-0012">Acyltransferase</keyword>
<dbReference type="CDD" id="cd14487">
    <property type="entry name" value="AlgX_C"/>
    <property type="match status" value="1"/>
</dbReference>
<comment type="subcellular location">
    <subcellularLocation>
        <location evidence="1">Periplasm</location>
    </subcellularLocation>
</comment>
<dbReference type="AlphaFoldDB" id="A0A1N6SWC6"/>
<keyword evidence="8" id="KW-0016">Alginate biosynthesis</keyword>
<evidence type="ECO:0000256" key="7">
    <source>
        <dbReference type="ARBA" id="ARBA00022764"/>
    </source>
</evidence>
<reference evidence="17 18" key="1">
    <citation type="submission" date="2017-01" db="EMBL/GenBank/DDBJ databases">
        <authorList>
            <person name="Mah S.A."/>
            <person name="Swanson W.J."/>
            <person name="Moy G.W."/>
            <person name="Vacquier V.D."/>
        </authorList>
    </citation>
    <scope>NUCLEOTIDE SEQUENCE [LARGE SCALE GENOMIC DNA]</scope>
    <source>
        <strain evidence="17 18">RU36E</strain>
    </source>
</reference>
<sequence>MSAPRTLAAILASLLTASAAATQLPEYHIERIDRLCPAAADPASYNTKKLDFHYTLIDGQDSWLFRTKNDLRTDIGTTPEGYAQLKRLRDALKARGVELLVVFQPTKGLVNRRKLTPEWQARFDWETARANYIRTIEEFRRIGIWAADYSPLFDEQNQETDFFFKDDHHWTPRGAQDAARLTAEVLKQIPAYADMPKKEFVTKRVGILGSPGSSGEAAGELCGTSYDTEYVDRFATEPADESSGDNLFGDESSPEVVLVGTSNSGVAYNFAGYLEQYSGVQVLNMAVTGGGFESAMLQLLASEEFQSKPPKVIVWEFATHYDMSLRDFYRQAVPMVDNGCVGQPALLSGKVKLQPGSNQVLLNGVGGLKELRSADHMVDLRFSEPKIHEAQTRLWYFSGRKEGYKLEQSERIDTGGRYLFELRDDADWADLTLMSLEVDAPENMPAGLSVEATVCQRRDAGSPQLAVGR</sequence>
<feature type="disulfide bond" evidence="13">
    <location>
        <begin position="36"/>
        <end position="222"/>
    </location>
</feature>